<dbReference type="Proteomes" id="UP000015106">
    <property type="component" value="Chromosome 2"/>
</dbReference>
<reference evidence="2" key="1">
    <citation type="journal article" date="2013" name="Nature">
        <title>Draft genome of the wheat A-genome progenitor Triticum urartu.</title>
        <authorList>
            <person name="Ling H.Q."/>
            <person name="Zhao S."/>
            <person name="Liu D."/>
            <person name="Wang J."/>
            <person name="Sun H."/>
            <person name="Zhang C."/>
            <person name="Fan H."/>
            <person name="Li D."/>
            <person name="Dong L."/>
            <person name="Tao Y."/>
            <person name="Gao C."/>
            <person name="Wu H."/>
            <person name="Li Y."/>
            <person name="Cui Y."/>
            <person name="Guo X."/>
            <person name="Zheng S."/>
            <person name="Wang B."/>
            <person name="Yu K."/>
            <person name="Liang Q."/>
            <person name="Yang W."/>
            <person name="Lou X."/>
            <person name="Chen J."/>
            <person name="Feng M."/>
            <person name="Jian J."/>
            <person name="Zhang X."/>
            <person name="Luo G."/>
            <person name="Jiang Y."/>
            <person name="Liu J."/>
            <person name="Wang Z."/>
            <person name="Sha Y."/>
            <person name="Zhang B."/>
            <person name="Wu H."/>
            <person name="Tang D."/>
            <person name="Shen Q."/>
            <person name="Xue P."/>
            <person name="Zou S."/>
            <person name="Wang X."/>
            <person name="Liu X."/>
            <person name="Wang F."/>
            <person name="Yang Y."/>
            <person name="An X."/>
            <person name="Dong Z."/>
            <person name="Zhang K."/>
            <person name="Zhang X."/>
            <person name="Luo M.C."/>
            <person name="Dvorak J."/>
            <person name="Tong Y."/>
            <person name="Wang J."/>
            <person name="Yang H."/>
            <person name="Li Z."/>
            <person name="Wang D."/>
            <person name="Zhang A."/>
            <person name="Wang J."/>
        </authorList>
    </citation>
    <scope>NUCLEOTIDE SEQUENCE</scope>
    <source>
        <strain evidence="2">cv. G1812</strain>
    </source>
</reference>
<accession>A0A8R7PID6</accession>
<protein>
    <submittedName>
        <fullName evidence="1">Uncharacterized protein</fullName>
    </submittedName>
</protein>
<keyword evidence="2" id="KW-1185">Reference proteome</keyword>
<evidence type="ECO:0000313" key="2">
    <source>
        <dbReference type="Proteomes" id="UP000015106"/>
    </source>
</evidence>
<reference evidence="1" key="2">
    <citation type="submission" date="2018-03" db="EMBL/GenBank/DDBJ databases">
        <title>The Triticum urartu genome reveals the dynamic nature of wheat genome evolution.</title>
        <authorList>
            <person name="Ling H."/>
            <person name="Ma B."/>
            <person name="Shi X."/>
            <person name="Liu H."/>
            <person name="Dong L."/>
            <person name="Sun H."/>
            <person name="Cao Y."/>
            <person name="Gao Q."/>
            <person name="Zheng S."/>
            <person name="Li Y."/>
            <person name="Yu Y."/>
            <person name="Du H."/>
            <person name="Qi M."/>
            <person name="Li Y."/>
            <person name="Yu H."/>
            <person name="Cui Y."/>
            <person name="Wang N."/>
            <person name="Chen C."/>
            <person name="Wu H."/>
            <person name="Zhao Y."/>
            <person name="Zhang J."/>
            <person name="Li Y."/>
            <person name="Zhou W."/>
            <person name="Zhang B."/>
            <person name="Hu W."/>
            <person name="Eijk M."/>
            <person name="Tang J."/>
            <person name="Witsenboer H."/>
            <person name="Zhao S."/>
            <person name="Li Z."/>
            <person name="Zhang A."/>
            <person name="Wang D."/>
            <person name="Liang C."/>
        </authorList>
    </citation>
    <scope>NUCLEOTIDE SEQUENCE [LARGE SCALE GENOMIC DNA]</scope>
    <source>
        <strain evidence="1">cv. G1812</strain>
    </source>
</reference>
<proteinExistence type="predicted"/>
<reference evidence="1" key="3">
    <citation type="submission" date="2022-06" db="UniProtKB">
        <authorList>
            <consortium name="EnsemblPlants"/>
        </authorList>
    </citation>
    <scope>IDENTIFICATION</scope>
</reference>
<evidence type="ECO:0000313" key="1">
    <source>
        <dbReference type="EnsemblPlants" id="TuG1812G0200004662.01.T01.cds327430"/>
    </source>
</evidence>
<dbReference type="Gramene" id="TuG1812G0200004662.01.T01">
    <property type="protein sequence ID" value="TuG1812G0200004662.01.T01.cds327430"/>
    <property type="gene ID" value="TuG1812G0200004662.01"/>
</dbReference>
<organism evidence="1 2">
    <name type="scientific">Triticum urartu</name>
    <name type="common">Red wild einkorn</name>
    <name type="synonym">Crithodium urartu</name>
    <dbReference type="NCBI Taxonomy" id="4572"/>
    <lineage>
        <taxon>Eukaryota</taxon>
        <taxon>Viridiplantae</taxon>
        <taxon>Streptophyta</taxon>
        <taxon>Embryophyta</taxon>
        <taxon>Tracheophyta</taxon>
        <taxon>Spermatophyta</taxon>
        <taxon>Magnoliopsida</taxon>
        <taxon>Liliopsida</taxon>
        <taxon>Poales</taxon>
        <taxon>Poaceae</taxon>
        <taxon>BOP clade</taxon>
        <taxon>Pooideae</taxon>
        <taxon>Triticodae</taxon>
        <taxon>Triticeae</taxon>
        <taxon>Triticinae</taxon>
        <taxon>Triticum</taxon>
    </lineage>
</organism>
<name>A0A8R7PID6_TRIUA</name>
<dbReference type="EnsemblPlants" id="TuG1812G0200004662.01.T01">
    <property type="protein sequence ID" value="TuG1812G0200004662.01.T01.cds327430"/>
    <property type="gene ID" value="TuG1812G0200004662.01"/>
</dbReference>
<dbReference type="AlphaFoldDB" id="A0A8R7PID6"/>
<sequence length="287" mass="30980">MVASATAVHHIVLIFIATVLVVASFAAMPIASASTMVSAGCTGATPLERQDRVPGRMCPGKRFWSCPKRLLPLQMISTNRLMLCRTSLQGSGSSTRMRPLPPTSQRITTDMEWILAGPSVGWLVDDPDRYLSDEELAAPPPLMYYYPGYEYGSGLPSLTPSDEDPEHFNLPGYDPLPEFSSPHVAVPLDALKPRLVINLLPKVKTEEINAVAPTPALPARRDLNLPTLEVGEEEHQEALPPSALPTPSLEACVLLCRFASAMAARPAGIRANTWLPEALGLTGHVAD</sequence>